<feature type="region of interest" description="Disordered" evidence="1">
    <location>
        <begin position="1"/>
        <end position="24"/>
    </location>
</feature>
<accession>A0AAN8E753</accession>
<protein>
    <submittedName>
        <fullName evidence="2">Uncharacterized protein</fullName>
    </submittedName>
</protein>
<organism evidence="2 3">
    <name type="scientific">Champsocephalus esox</name>
    <name type="common">pike icefish</name>
    <dbReference type="NCBI Taxonomy" id="159716"/>
    <lineage>
        <taxon>Eukaryota</taxon>
        <taxon>Metazoa</taxon>
        <taxon>Chordata</taxon>
        <taxon>Craniata</taxon>
        <taxon>Vertebrata</taxon>
        <taxon>Euteleostomi</taxon>
        <taxon>Actinopterygii</taxon>
        <taxon>Neopterygii</taxon>
        <taxon>Teleostei</taxon>
        <taxon>Neoteleostei</taxon>
        <taxon>Acanthomorphata</taxon>
        <taxon>Eupercaria</taxon>
        <taxon>Perciformes</taxon>
        <taxon>Notothenioidei</taxon>
        <taxon>Channichthyidae</taxon>
        <taxon>Champsocephalus</taxon>
    </lineage>
</organism>
<sequence>MPHEGIWSQLSPPTPLRSEDGLSLLKDEDTMANRWKGRYKDLLSRDTIPEMEALDQLPQQPRVEGMGEPPSLGEVLDAITNMTNNTAAGPEEPCTHLHCVLRRCCSFYYACPAVQWVV</sequence>
<proteinExistence type="predicted"/>
<comment type="caution">
    <text evidence="2">The sequence shown here is derived from an EMBL/GenBank/DDBJ whole genome shotgun (WGS) entry which is preliminary data.</text>
</comment>
<evidence type="ECO:0000313" key="3">
    <source>
        <dbReference type="Proteomes" id="UP001335648"/>
    </source>
</evidence>
<keyword evidence="3" id="KW-1185">Reference proteome</keyword>
<evidence type="ECO:0000256" key="1">
    <source>
        <dbReference type="SAM" id="MobiDB-lite"/>
    </source>
</evidence>
<feature type="region of interest" description="Disordered" evidence="1">
    <location>
        <begin position="52"/>
        <end position="73"/>
    </location>
</feature>
<dbReference type="EMBL" id="JAULUE010000070">
    <property type="protein sequence ID" value="KAK5931498.1"/>
    <property type="molecule type" value="Genomic_DNA"/>
</dbReference>
<reference evidence="2 3" key="1">
    <citation type="journal article" date="2023" name="Mol. Biol. Evol.">
        <title>Genomics of Secondarily Temperate Adaptation in the Only Non-Antarctic Icefish.</title>
        <authorList>
            <person name="Rivera-Colon A.G."/>
            <person name="Rayamajhi N."/>
            <person name="Minhas B.F."/>
            <person name="Madrigal G."/>
            <person name="Bilyk K.T."/>
            <person name="Yoon V."/>
            <person name="Hune M."/>
            <person name="Gregory S."/>
            <person name="Cheng C.H.C."/>
            <person name="Catchen J.M."/>
        </authorList>
    </citation>
    <scope>NUCLEOTIDE SEQUENCE [LARGE SCALE GENOMIC DNA]</scope>
    <source>
        <strain evidence="2">JC2023a</strain>
    </source>
</reference>
<gene>
    <name evidence="2" type="ORF">CesoFtcFv8_000213</name>
</gene>
<dbReference type="AlphaFoldDB" id="A0AAN8E753"/>
<dbReference type="Proteomes" id="UP001335648">
    <property type="component" value="Unassembled WGS sequence"/>
</dbReference>
<evidence type="ECO:0000313" key="2">
    <source>
        <dbReference type="EMBL" id="KAK5931498.1"/>
    </source>
</evidence>
<name>A0AAN8E753_9TELE</name>